<dbReference type="PANTHER" id="PTHR47861:SF3">
    <property type="entry name" value="FKBP-TYPE PEPTIDYL-PROLYL CIS-TRANS ISOMERASE SLYD"/>
    <property type="match status" value="1"/>
</dbReference>
<gene>
    <name evidence="12" type="ORF">DC28_01945</name>
</gene>
<dbReference type="InterPro" id="IPR046357">
    <property type="entry name" value="PPIase_dom_sf"/>
</dbReference>
<dbReference type="GO" id="GO:0005737">
    <property type="term" value="C:cytoplasm"/>
    <property type="evidence" value="ECO:0007669"/>
    <property type="project" value="UniProtKB-SubCell"/>
</dbReference>
<reference evidence="12 13" key="1">
    <citation type="submission" date="2014-05" db="EMBL/GenBank/DDBJ databases">
        <title>De novo Genome Sequence of Spirocheata sp.</title>
        <authorList>
            <person name="Shivani Y."/>
            <person name="Subhash Y."/>
            <person name="Tushar L."/>
            <person name="Sasikala C."/>
            <person name="Ramana C.V."/>
        </authorList>
    </citation>
    <scope>NUCLEOTIDE SEQUENCE [LARGE SCALE GENOMIC DNA]</scope>
    <source>
        <strain evidence="12 13">JC230</strain>
    </source>
</reference>
<dbReference type="PANTHER" id="PTHR47861">
    <property type="entry name" value="FKBP-TYPE PEPTIDYL-PROLYL CIS-TRANS ISOMERASE SLYD"/>
    <property type="match status" value="1"/>
</dbReference>
<name>A0A098R1V1_9SPIO</name>
<comment type="function">
    <text evidence="8">Also involved in hydrogenase metallocenter assembly, probably by participating in the nickel insertion step. This function in hydrogenase biosynthesis requires chaperone activity and the presence of the metal-binding domain, but not PPIase activity.</text>
</comment>
<comment type="caution">
    <text evidence="12">The sequence shown here is derived from an EMBL/GenBank/DDBJ whole genome shotgun (WGS) entry which is preliminary data.</text>
</comment>
<comment type="subcellular location">
    <subcellularLocation>
        <location evidence="2">Cytoplasm</location>
    </subcellularLocation>
</comment>
<accession>A0A098R1V1</accession>
<evidence type="ECO:0000313" key="12">
    <source>
        <dbReference type="EMBL" id="KGE73959.1"/>
    </source>
</evidence>
<comment type="similarity">
    <text evidence="3 10">Belongs to the FKBP-type PPIase family.</text>
</comment>
<dbReference type="SUPFAM" id="SSF54534">
    <property type="entry name" value="FKBP-like"/>
    <property type="match status" value="1"/>
</dbReference>
<dbReference type="STRING" id="1480694.DC28_01945"/>
<keyword evidence="6" id="KW-0143">Chaperone</keyword>
<comment type="catalytic activity">
    <reaction evidence="1 9 10">
        <text>[protein]-peptidylproline (omega=180) = [protein]-peptidylproline (omega=0)</text>
        <dbReference type="Rhea" id="RHEA:16237"/>
        <dbReference type="Rhea" id="RHEA-COMP:10747"/>
        <dbReference type="Rhea" id="RHEA-COMP:10748"/>
        <dbReference type="ChEBI" id="CHEBI:83833"/>
        <dbReference type="ChEBI" id="CHEBI:83834"/>
        <dbReference type="EC" id="5.2.1.8"/>
    </reaction>
</comment>
<dbReference type="AlphaFoldDB" id="A0A098R1V1"/>
<evidence type="ECO:0000256" key="5">
    <source>
        <dbReference type="ARBA" id="ARBA00023110"/>
    </source>
</evidence>
<evidence type="ECO:0000256" key="10">
    <source>
        <dbReference type="RuleBase" id="RU003915"/>
    </source>
</evidence>
<evidence type="ECO:0000256" key="6">
    <source>
        <dbReference type="ARBA" id="ARBA00023186"/>
    </source>
</evidence>
<protein>
    <recommendedName>
        <fullName evidence="10">Peptidyl-prolyl cis-trans isomerase</fullName>
        <ecNumber evidence="10">5.2.1.8</ecNumber>
    </recommendedName>
</protein>
<proteinExistence type="inferred from homology"/>
<dbReference type="Proteomes" id="UP000029692">
    <property type="component" value="Unassembled WGS sequence"/>
</dbReference>
<organism evidence="12 13">
    <name type="scientific">Spirochaeta lutea</name>
    <dbReference type="NCBI Taxonomy" id="1480694"/>
    <lineage>
        <taxon>Bacteria</taxon>
        <taxon>Pseudomonadati</taxon>
        <taxon>Spirochaetota</taxon>
        <taxon>Spirochaetia</taxon>
        <taxon>Spirochaetales</taxon>
        <taxon>Spirochaetaceae</taxon>
        <taxon>Spirochaeta</taxon>
    </lineage>
</organism>
<evidence type="ECO:0000256" key="4">
    <source>
        <dbReference type="ARBA" id="ARBA00022490"/>
    </source>
</evidence>
<dbReference type="InterPro" id="IPR001179">
    <property type="entry name" value="PPIase_FKBP_dom"/>
</dbReference>
<keyword evidence="7 9" id="KW-0413">Isomerase</keyword>
<feature type="domain" description="PPIase FKBP-type" evidence="11">
    <location>
        <begin position="7"/>
        <end position="106"/>
    </location>
</feature>
<evidence type="ECO:0000259" key="11">
    <source>
        <dbReference type="PROSITE" id="PS50059"/>
    </source>
</evidence>
<sequence>MKKVENNRVVTLDYELRDASDNTVLDSSAENGRLPYLHGSKFLMPGLEAALEGKSLGERVELTLSGDQAYGDYDEKMVFTIPRKEFPDHIEVEVGLEFEAEIQDELRYCTVTQAEHDLITVNANHPLAGRTLTVWAKITDIREASQEELEHGHVHEDGEDCDE</sequence>
<dbReference type="GO" id="GO:0042026">
    <property type="term" value="P:protein refolding"/>
    <property type="evidence" value="ECO:0007669"/>
    <property type="project" value="UniProtKB-ARBA"/>
</dbReference>
<evidence type="ECO:0000256" key="7">
    <source>
        <dbReference type="ARBA" id="ARBA00023235"/>
    </source>
</evidence>
<evidence type="ECO:0000256" key="8">
    <source>
        <dbReference type="ARBA" id="ARBA00037071"/>
    </source>
</evidence>
<keyword evidence="4" id="KW-0963">Cytoplasm</keyword>
<evidence type="ECO:0000313" key="13">
    <source>
        <dbReference type="Proteomes" id="UP000029692"/>
    </source>
</evidence>
<dbReference type="Gene3D" id="3.10.50.40">
    <property type="match status" value="1"/>
</dbReference>
<keyword evidence="5 9" id="KW-0697">Rotamase</keyword>
<dbReference type="PROSITE" id="PS50059">
    <property type="entry name" value="FKBP_PPIASE"/>
    <property type="match status" value="1"/>
</dbReference>
<evidence type="ECO:0000256" key="3">
    <source>
        <dbReference type="ARBA" id="ARBA00006577"/>
    </source>
</evidence>
<dbReference type="GO" id="GO:0003755">
    <property type="term" value="F:peptidyl-prolyl cis-trans isomerase activity"/>
    <property type="evidence" value="ECO:0007669"/>
    <property type="project" value="UniProtKB-UniRule"/>
</dbReference>
<dbReference type="OrthoDB" id="9808891at2"/>
<evidence type="ECO:0000256" key="1">
    <source>
        <dbReference type="ARBA" id="ARBA00000971"/>
    </source>
</evidence>
<dbReference type="EMBL" id="JNUP01000001">
    <property type="protein sequence ID" value="KGE73959.1"/>
    <property type="molecule type" value="Genomic_DNA"/>
</dbReference>
<evidence type="ECO:0000256" key="2">
    <source>
        <dbReference type="ARBA" id="ARBA00004496"/>
    </source>
</evidence>
<dbReference type="EC" id="5.2.1.8" evidence="10"/>
<keyword evidence="13" id="KW-1185">Reference proteome</keyword>
<dbReference type="eggNOG" id="COG1047">
    <property type="taxonomic scope" value="Bacteria"/>
</dbReference>
<evidence type="ECO:0000256" key="9">
    <source>
        <dbReference type="PROSITE-ProRule" id="PRU00277"/>
    </source>
</evidence>
<dbReference type="RefSeq" id="WP_037544466.1">
    <property type="nucleotide sequence ID" value="NZ_JNUP01000001.1"/>
</dbReference>
<dbReference type="Pfam" id="PF00254">
    <property type="entry name" value="FKBP_C"/>
    <property type="match status" value="1"/>
</dbReference>